<dbReference type="GO" id="GO:0005737">
    <property type="term" value="C:cytoplasm"/>
    <property type="evidence" value="ECO:0007669"/>
    <property type="project" value="TreeGrafter"/>
</dbReference>
<dbReference type="PANTHER" id="PTHR48070">
    <property type="entry name" value="ESTERASE OVCA2"/>
    <property type="match status" value="1"/>
</dbReference>
<reference evidence="3" key="2">
    <citation type="submission" date="2021-01" db="EMBL/GenBank/DDBJ databases">
        <authorList>
            <person name="Schikora-Tamarit M.A."/>
        </authorList>
    </citation>
    <scope>NUCLEOTIDE SEQUENCE</scope>
    <source>
        <strain evidence="3">CBS2887</strain>
    </source>
</reference>
<evidence type="ECO:0000313" key="3">
    <source>
        <dbReference type="EMBL" id="KAH3688707.1"/>
    </source>
</evidence>
<dbReference type="GO" id="GO:0016787">
    <property type="term" value="F:hydrolase activity"/>
    <property type="evidence" value="ECO:0007669"/>
    <property type="project" value="UniProtKB-KW"/>
</dbReference>
<keyword evidence="4" id="KW-1185">Reference proteome</keyword>
<dbReference type="EMBL" id="JAEUBG010000192">
    <property type="protein sequence ID" value="KAH3688707.1"/>
    <property type="molecule type" value="Genomic_DNA"/>
</dbReference>
<dbReference type="PANTHER" id="PTHR48070:SF6">
    <property type="entry name" value="ESTERASE OVCA2"/>
    <property type="match status" value="1"/>
</dbReference>
<evidence type="ECO:0000259" key="2">
    <source>
        <dbReference type="Pfam" id="PF03959"/>
    </source>
</evidence>
<dbReference type="Gene3D" id="3.40.50.1820">
    <property type="entry name" value="alpha/beta hydrolase"/>
    <property type="match status" value="1"/>
</dbReference>
<dbReference type="Proteomes" id="UP000774326">
    <property type="component" value="Unassembled WGS sequence"/>
</dbReference>
<gene>
    <name evidence="3" type="ORF">WICPIJ_000307</name>
</gene>
<dbReference type="AlphaFoldDB" id="A0A9P8QGX8"/>
<organism evidence="3 4">
    <name type="scientific">Wickerhamomyces pijperi</name>
    <name type="common">Yeast</name>
    <name type="synonym">Pichia pijperi</name>
    <dbReference type="NCBI Taxonomy" id="599730"/>
    <lineage>
        <taxon>Eukaryota</taxon>
        <taxon>Fungi</taxon>
        <taxon>Dikarya</taxon>
        <taxon>Ascomycota</taxon>
        <taxon>Saccharomycotina</taxon>
        <taxon>Saccharomycetes</taxon>
        <taxon>Phaffomycetales</taxon>
        <taxon>Wickerhamomycetaceae</taxon>
        <taxon>Wickerhamomyces</taxon>
    </lineage>
</organism>
<dbReference type="Pfam" id="PF03959">
    <property type="entry name" value="FSH1"/>
    <property type="match status" value="1"/>
</dbReference>
<dbReference type="GO" id="GO:0005634">
    <property type="term" value="C:nucleus"/>
    <property type="evidence" value="ECO:0007669"/>
    <property type="project" value="TreeGrafter"/>
</dbReference>
<dbReference type="InterPro" id="IPR050593">
    <property type="entry name" value="LovG"/>
</dbReference>
<protein>
    <recommendedName>
        <fullName evidence="2">Serine hydrolase domain-containing protein</fullName>
    </recommendedName>
</protein>
<sequence>MSKKILFLHGYAQSASIYSAKTGALRKTLQKGGYETVYLQGPYHIPSDDEIAGSGIDLYGWWPYNLTQFDITAGLEEFKEKAKEHGDEVEGIIGFSQGAGLSGVIAAQYKEILPGLKWVILFSGFKLNPKEYDVLYENEIQIPTLHVLGELDTVVDEGRSMRLYNVCKEDQRTLLKHQGGHFVPNSKDFVSKVINWIQTVKAQDDSSKEAKEETDINDDSDLLDAIDNIGKA</sequence>
<comment type="caution">
    <text evidence="3">The sequence shown here is derived from an EMBL/GenBank/DDBJ whole genome shotgun (WGS) entry which is preliminary data.</text>
</comment>
<keyword evidence="1" id="KW-0378">Hydrolase</keyword>
<feature type="domain" description="Serine hydrolase" evidence="2">
    <location>
        <begin position="2"/>
        <end position="192"/>
    </location>
</feature>
<name>A0A9P8QGX8_WICPI</name>
<dbReference type="InterPro" id="IPR029058">
    <property type="entry name" value="AB_hydrolase_fold"/>
</dbReference>
<dbReference type="InterPro" id="IPR005645">
    <property type="entry name" value="FSH-like_dom"/>
</dbReference>
<evidence type="ECO:0000256" key="1">
    <source>
        <dbReference type="ARBA" id="ARBA00022801"/>
    </source>
</evidence>
<dbReference type="SUPFAM" id="SSF53474">
    <property type="entry name" value="alpha/beta-Hydrolases"/>
    <property type="match status" value="1"/>
</dbReference>
<evidence type="ECO:0000313" key="4">
    <source>
        <dbReference type="Proteomes" id="UP000774326"/>
    </source>
</evidence>
<accession>A0A9P8QGX8</accession>
<reference evidence="3" key="1">
    <citation type="journal article" date="2021" name="Open Biol.">
        <title>Shared evolutionary footprints suggest mitochondrial oxidative damage underlies multiple complex I losses in fungi.</title>
        <authorList>
            <person name="Schikora-Tamarit M.A."/>
            <person name="Marcet-Houben M."/>
            <person name="Nosek J."/>
            <person name="Gabaldon T."/>
        </authorList>
    </citation>
    <scope>NUCLEOTIDE SEQUENCE</scope>
    <source>
        <strain evidence="3">CBS2887</strain>
    </source>
</reference>
<proteinExistence type="predicted"/>
<dbReference type="OrthoDB" id="2094269at2759"/>